<evidence type="ECO:0000256" key="2">
    <source>
        <dbReference type="ARBA" id="ARBA00022448"/>
    </source>
</evidence>
<evidence type="ECO:0000256" key="3">
    <source>
        <dbReference type="ARBA" id="ARBA00022723"/>
    </source>
</evidence>
<dbReference type="PROSITE" id="PS51257">
    <property type="entry name" value="PROKAR_LIPOPROTEIN"/>
    <property type="match status" value="1"/>
</dbReference>
<reference evidence="7 8" key="1">
    <citation type="submission" date="2022-04" db="EMBL/GenBank/DDBJ databases">
        <title>Human microbiome associated bacterial genomes.</title>
        <authorList>
            <person name="Sandstrom S."/>
            <person name="Salamzade R."/>
            <person name="Kalan L.R."/>
        </authorList>
    </citation>
    <scope>NUCLEOTIDE SEQUENCE [LARGE SCALE GENOMIC DNA]</scope>
    <source>
        <strain evidence="8">p3-SID767</strain>
    </source>
</reference>
<keyword evidence="4 6" id="KW-0732">Signal</keyword>
<evidence type="ECO:0000313" key="8">
    <source>
        <dbReference type="Proteomes" id="UP001205046"/>
    </source>
</evidence>
<evidence type="ECO:0000256" key="5">
    <source>
        <dbReference type="SAM" id="Coils"/>
    </source>
</evidence>
<keyword evidence="3" id="KW-0479">Metal-binding</keyword>
<proteinExistence type="predicted"/>
<protein>
    <submittedName>
        <fullName evidence="7">Zinc ABC transporter substrate-binding protein</fullName>
    </submittedName>
</protein>
<evidence type="ECO:0000256" key="6">
    <source>
        <dbReference type="SAM" id="SignalP"/>
    </source>
</evidence>
<feature type="chain" id="PRO_5045643837" evidence="6">
    <location>
        <begin position="31"/>
        <end position="316"/>
    </location>
</feature>
<name>A0ABT2HPW9_9MICC</name>
<dbReference type="EMBL" id="JALXMO010000007">
    <property type="protein sequence ID" value="MCT1606590.1"/>
    <property type="molecule type" value="Genomic_DNA"/>
</dbReference>
<accession>A0ABT2HPW9</accession>
<dbReference type="Pfam" id="PF01297">
    <property type="entry name" value="ZnuA"/>
    <property type="match status" value="1"/>
</dbReference>
<feature type="coiled-coil region" evidence="5">
    <location>
        <begin position="172"/>
        <end position="199"/>
    </location>
</feature>
<dbReference type="PANTHER" id="PTHR42953:SF1">
    <property type="entry name" value="METAL-BINDING PROTEIN HI_0362-RELATED"/>
    <property type="match status" value="1"/>
</dbReference>
<evidence type="ECO:0000313" key="7">
    <source>
        <dbReference type="EMBL" id="MCT1606590.1"/>
    </source>
</evidence>
<dbReference type="Gene3D" id="3.40.50.1980">
    <property type="entry name" value="Nitrogenase molybdenum iron protein domain"/>
    <property type="match status" value="1"/>
</dbReference>
<dbReference type="SUPFAM" id="SSF53807">
    <property type="entry name" value="Helical backbone' metal receptor"/>
    <property type="match status" value="1"/>
</dbReference>
<dbReference type="Proteomes" id="UP001205046">
    <property type="component" value="Unassembled WGS sequence"/>
</dbReference>
<comment type="subcellular location">
    <subcellularLocation>
        <location evidence="1">Cell envelope</location>
    </subcellularLocation>
</comment>
<sequence length="316" mass="34385">MRKNTSAPSRALRSLGLGGVVVLLAASCGAEDAPASEPQDGVETDLLIVTSIDVYADLATEVVGDTAEVQALVDNPAVDPHSYEATPQDRLVVNQADVIIANGGGYDSFITLLASAAEADDSVYQLIDEENHQSHEWDGSYENEHIWYDLEYMSAFVTEFGEYMGELVPENAELYTENAQALAGEINELDERNRAIEAEGMSYLATEAVSGFLLQDAGFEDLTELQFLSAVEHGDDVSPRLYQQALNVATGDEIDLLAYNPQTETNQSARIRQAAEDSGVSVLEFSETFPDGFDSYTEWMSENISTVEALVEDLRG</sequence>
<dbReference type="PANTHER" id="PTHR42953">
    <property type="entry name" value="HIGH-AFFINITY ZINC UPTAKE SYSTEM PROTEIN ZNUA-RELATED"/>
    <property type="match status" value="1"/>
</dbReference>
<organism evidence="7 8">
    <name type="scientific">Nesterenkonia massiliensis</name>
    <dbReference type="NCBI Taxonomy" id="1232429"/>
    <lineage>
        <taxon>Bacteria</taxon>
        <taxon>Bacillati</taxon>
        <taxon>Actinomycetota</taxon>
        <taxon>Actinomycetes</taxon>
        <taxon>Micrococcales</taxon>
        <taxon>Micrococcaceae</taxon>
        <taxon>Nesterenkonia</taxon>
    </lineage>
</organism>
<evidence type="ECO:0000256" key="4">
    <source>
        <dbReference type="ARBA" id="ARBA00022729"/>
    </source>
</evidence>
<keyword evidence="5" id="KW-0175">Coiled coil</keyword>
<dbReference type="InterPro" id="IPR050492">
    <property type="entry name" value="Bact_metal-bind_prot9"/>
</dbReference>
<evidence type="ECO:0000256" key="1">
    <source>
        <dbReference type="ARBA" id="ARBA00004196"/>
    </source>
</evidence>
<gene>
    <name evidence="7" type="ORF">M3B43_04440</name>
</gene>
<dbReference type="InterPro" id="IPR006127">
    <property type="entry name" value="ZnuA-like"/>
</dbReference>
<keyword evidence="2" id="KW-0813">Transport</keyword>
<dbReference type="RefSeq" id="WP_260072711.1">
    <property type="nucleotide sequence ID" value="NZ_JALXMO010000007.1"/>
</dbReference>
<keyword evidence="8" id="KW-1185">Reference proteome</keyword>
<comment type="caution">
    <text evidence="7">The sequence shown here is derived from an EMBL/GenBank/DDBJ whole genome shotgun (WGS) entry which is preliminary data.</text>
</comment>
<feature type="signal peptide" evidence="6">
    <location>
        <begin position="1"/>
        <end position="30"/>
    </location>
</feature>